<comment type="caution">
    <text evidence="2">The sequence shown here is derived from an EMBL/GenBank/DDBJ whole genome shotgun (WGS) entry which is preliminary data.</text>
</comment>
<dbReference type="InterPro" id="IPR001466">
    <property type="entry name" value="Beta-lactam-related"/>
</dbReference>
<dbReference type="InterPro" id="IPR050789">
    <property type="entry name" value="Diverse_Enzym_Activities"/>
</dbReference>
<evidence type="ECO:0000313" key="3">
    <source>
        <dbReference type="Proteomes" id="UP001218246"/>
    </source>
</evidence>
<name>A0ABT6H969_9BACI</name>
<dbReference type="PANTHER" id="PTHR43283">
    <property type="entry name" value="BETA-LACTAMASE-RELATED"/>
    <property type="match status" value="1"/>
</dbReference>
<dbReference type="SUPFAM" id="SSF56601">
    <property type="entry name" value="beta-lactamase/transpeptidase-like"/>
    <property type="match status" value="1"/>
</dbReference>
<dbReference type="PANTHER" id="PTHR43283:SF7">
    <property type="entry name" value="BETA-LACTAMASE-RELATED DOMAIN-CONTAINING PROTEIN"/>
    <property type="match status" value="1"/>
</dbReference>
<keyword evidence="3" id="KW-1185">Reference proteome</keyword>
<proteinExistence type="predicted"/>
<dbReference type="Pfam" id="PF00144">
    <property type="entry name" value="Beta-lactamase"/>
    <property type="match status" value="1"/>
</dbReference>
<evidence type="ECO:0000259" key="1">
    <source>
        <dbReference type="Pfam" id="PF00144"/>
    </source>
</evidence>
<evidence type="ECO:0000313" key="2">
    <source>
        <dbReference type="EMBL" id="MDG5755527.1"/>
    </source>
</evidence>
<dbReference type="EC" id="3.1.1.103" evidence="2"/>
<feature type="domain" description="Beta-lactamase-related" evidence="1">
    <location>
        <begin position="12"/>
        <end position="312"/>
    </location>
</feature>
<protein>
    <submittedName>
        <fullName evidence="2">Serine hydrolase</fullName>
        <ecNumber evidence="2">3.1.1.103</ecNumber>
    </submittedName>
</protein>
<dbReference type="EMBL" id="JARULN010000032">
    <property type="protein sequence ID" value="MDG5755527.1"/>
    <property type="molecule type" value="Genomic_DNA"/>
</dbReference>
<accession>A0ABT6H969</accession>
<gene>
    <name evidence="2" type="ORF">P6P90_16650</name>
</gene>
<organism evidence="2 3">
    <name type="scientific">Ectobacillus antri</name>
    <dbReference type="NCBI Taxonomy" id="2486280"/>
    <lineage>
        <taxon>Bacteria</taxon>
        <taxon>Bacillati</taxon>
        <taxon>Bacillota</taxon>
        <taxon>Bacilli</taxon>
        <taxon>Bacillales</taxon>
        <taxon>Bacillaceae</taxon>
        <taxon>Ectobacillus</taxon>
    </lineage>
</organism>
<dbReference type="Gene3D" id="3.40.710.10">
    <property type="entry name" value="DD-peptidase/beta-lactamase superfamily"/>
    <property type="match status" value="1"/>
</dbReference>
<dbReference type="Proteomes" id="UP001218246">
    <property type="component" value="Unassembled WGS sequence"/>
</dbReference>
<sequence length="330" mass="37355">MAFDRLMSYTMDIGQKNGASGSALAILHHDHFTSYYSGHHTHDAGAPPIRENSQFHIASARKSYIGFAAALAVYEHKIQSIDDPVSRYLPDWDKDILSHTTIRHLLTHTHGLSEHPDGHVYRKFSPGTHWSYENINVVMIAEIVRRTIGQSVGELLRERVFKQLHFKETHWLTEPNESMVSVITENGSDLPLGLGDNGDEKNLYVSARELTYWGYLHLRRGNIGGNQIIPEAVFDLATSLQSPNLSNTALPENGFFWYVKTRDTALSEIGALVPRGSYQILGVTGPLLLVIPEHDLVIARMYNKRYNYGGNHYLHYLREFGDEVMRCLQA</sequence>
<keyword evidence="2" id="KW-0378">Hydrolase</keyword>
<dbReference type="InterPro" id="IPR012338">
    <property type="entry name" value="Beta-lactam/transpept-like"/>
</dbReference>
<reference evidence="2 3" key="1">
    <citation type="submission" date="2023-04" db="EMBL/GenBank/DDBJ databases">
        <title>Ectobacillus antri isolated from activated sludge.</title>
        <authorList>
            <person name="Yan P."/>
            <person name="Liu X."/>
        </authorList>
    </citation>
    <scope>NUCLEOTIDE SEQUENCE [LARGE SCALE GENOMIC DNA]</scope>
    <source>
        <strain evidence="2 3">C18H</strain>
    </source>
</reference>
<dbReference type="RefSeq" id="WP_278018603.1">
    <property type="nucleotide sequence ID" value="NZ_JARRRY010000024.1"/>
</dbReference>
<dbReference type="GO" id="GO:0016787">
    <property type="term" value="F:hydrolase activity"/>
    <property type="evidence" value="ECO:0007669"/>
    <property type="project" value="UniProtKB-KW"/>
</dbReference>